<dbReference type="STRING" id="1618364.UX86_C0011G0010"/>
<evidence type="ECO:0000259" key="19">
    <source>
        <dbReference type="Pfam" id="PF00912"/>
    </source>
</evidence>
<evidence type="ECO:0000256" key="10">
    <source>
        <dbReference type="ARBA" id="ARBA00022960"/>
    </source>
</evidence>
<keyword evidence="6" id="KW-0645">Protease</keyword>
<dbReference type="InterPro" id="IPR050396">
    <property type="entry name" value="Glycosyltr_51/Transpeptidase"/>
</dbReference>
<organism evidence="20 21">
    <name type="scientific">Candidatus Amesbacteria bacterium GW2011_GWC1_47_15</name>
    <dbReference type="NCBI Taxonomy" id="1618364"/>
    <lineage>
        <taxon>Bacteria</taxon>
        <taxon>Candidatus Amesiibacteriota</taxon>
    </lineage>
</organism>
<dbReference type="GO" id="GO:0009252">
    <property type="term" value="P:peptidoglycan biosynthetic process"/>
    <property type="evidence" value="ECO:0007669"/>
    <property type="project" value="UniProtKB-KW"/>
</dbReference>
<dbReference type="SUPFAM" id="SSF56601">
    <property type="entry name" value="beta-lactamase/transpeptidase-like"/>
    <property type="match status" value="1"/>
</dbReference>
<dbReference type="GO" id="GO:0030288">
    <property type="term" value="C:outer membrane-bounded periplasmic space"/>
    <property type="evidence" value="ECO:0007669"/>
    <property type="project" value="TreeGrafter"/>
</dbReference>
<evidence type="ECO:0000256" key="13">
    <source>
        <dbReference type="ARBA" id="ARBA00023268"/>
    </source>
</evidence>
<dbReference type="GO" id="GO:0008658">
    <property type="term" value="F:penicillin binding"/>
    <property type="evidence" value="ECO:0007669"/>
    <property type="project" value="InterPro"/>
</dbReference>
<keyword evidence="14" id="KW-0961">Cell wall biogenesis/degradation</keyword>
<sequence length="756" mass="83170">MPPIRIFRNLRRPTLRNFLKSLYFLKLSLHAFKLPRLSLPGLRLSPPVRRAVTFSVLLTIILSSLFTYQYLFKDLPSPGSLSSQALPQTTHIRDRNGTELYKIYSGQNRTLVRLSEMPPYVIQATLSIEDKDFYHHRGFSPNGILRSLIQNIKCKMTNDKCVNPLQGGSTITQQLVKTALLSPERTLRRKIRELVLSLAVENRYSKDEILEMYLNQVGYGGAAYGIEEAAQTYFSKPAKNLNFAEATLLAGLPASPTTYSPFGIYPEKAIARQQEVLRRMTEDGLITWEQAEATAAYQLKFRPPVGNLKAPHFVMYVKDLLARKYGTDIVEQGGLDVTTSLDYELQEEIEKIVASETEKIARLNVKNGAALVTNPGTGEILAMVGSRDYFDQENDGQVNVTLALRQPGSSIKPVNYALALSRNFNPASVIEDSPVTYRIPGSPPYTPVNYDGRLHGRVTLRTALGSSYNIPAVKLLAANGVPNMIELGRKMGITTWDESGRFGLSLTLGGGEVTMLDMSVLYGVFANQGQRVDLHPVLSVRDSKGNLLEKFSCPDSDVESTSCSGTRVLDPLVAFLISDILSDNRARTPAFGPRSQLYIPGSPVAVKTGTTNNLRDNWTIGFTPDHLVAVWVGNNDNTPMSYVASGVTGASPIWRAVTDLLLKKLPFTGFAPPVGLNKVAICALTGQLSCSACPTSYEYFLPGTEPKSACSEETFKHLAKDGKANVDNLLEGLSTESVTLPTPVRGNPLRKPNRSR</sequence>
<evidence type="ECO:0000256" key="5">
    <source>
        <dbReference type="ARBA" id="ARBA00022645"/>
    </source>
</evidence>
<dbReference type="PANTHER" id="PTHR32282">
    <property type="entry name" value="BINDING PROTEIN TRANSPEPTIDASE, PUTATIVE-RELATED"/>
    <property type="match status" value="1"/>
</dbReference>
<evidence type="ECO:0000256" key="7">
    <source>
        <dbReference type="ARBA" id="ARBA00022676"/>
    </source>
</evidence>
<dbReference type="InterPro" id="IPR001460">
    <property type="entry name" value="PCN-bd_Tpept"/>
</dbReference>
<keyword evidence="8" id="KW-0808">Transferase</keyword>
<evidence type="ECO:0000259" key="18">
    <source>
        <dbReference type="Pfam" id="PF00905"/>
    </source>
</evidence>
<comment type="similarity">
    <text evidence="3">In the N-terminal section; belongs to the glycosyltransferase 51 family.</text>
</comment>
<gene>
    <name evidence="20" type="ORF">UX86_C0011G0010</name>
</gene>
<evidence type="ECO:0000256" key="15">
    <source>
        <dbReference type="ARBA" id="ARBA00034000"/>
    </source>
</evidence>
<protein>
    <submittedName>
        <fullName evidence="20">Penicillin-binding protein</fullName>
    </submittedName>
</protein>
<dbReference type="InterPro" id="IPR012338">
    <property type="entry name" value="Beta-lactam/transpept-like"/>
</dbReference>
<comment type="catalytic activity">
    <reaction evidence="16">
        <text>[GlcNAc-(1-&gt;4)-Mur2Ac(oyl-L-Ala-gamma-D-Glu-L-Lys-D-Ala-D-Ala)](n)-di-trans,octa-cis-undecaprenyl diphosphate + beta-D-GlcNAc-(1-&gt;4)-Mur2Ac(oyl-L-Ala-gamma-D-Glu-L-Lys-D-Ala-D-Ala)-di-trans,octa-cis-undecaprenyl diphosphate = [GlcNAc-(1-&gt;4)-Mur2Ac(oyl-L-Ala-gamma-D-Glu-L-Lys-D-Ala-D-Ala)](n+1)-di-trans,octa-cis-undecaprenyl diphosphate + di-trans,octa-cis-undecaprenyl diphosphate + H(+)</text>
        <dbReference type="Rhea" id="RHEA:23708"/>
        <dbReference type="Rhea" id="RHEA-COMP:9602"/>
        <dbReference type="Rhea" id="RHEA-COMP:9603"/>
        <dbReference type="ChEBI" id="CHEBI:15378"/>
        <dbReference type="ChEBI" id="CHEBI:58405"/>
        <dbReference type="ChEBI" id="CHEBI:60033"/>
        <dbReference type="ChEBI" id="CHEBI:78435"/>
        <dbReference type="EC" id="2.4.99.28"/>
    </reaction>
</comment>
<keyword evidence="10" id="KW-0133">Cell shape</keyword>
<feature type="domain" description="Glycosyl transferase family 51" evidence="19">
    <location>
        <begin position="97"/>
        <end position="280"/>
    </location>
</feature>
<keyword evidence="9" id="KW-0378">Hydrolase</keyword>
<dbReference type="Pfam" id="PF00912">
    <property type="entry name" value="Transgly"/>
    <property type="match status" value="1"/>
</dbReference>
<keyword evidence="13" id="KW-0511">Multifunctional enzyme</keyword>
<dbReference type="GO" id="GO:0008360">
    <property type="term" value="P:regulation of cell shape"/>
    <property type="evidence" value="ECO:0007669"/>
    <property type="project" value="UniProtKB-KW"/>
</dbReference>
<keyword evidence="12" id="KW-0472">Membrane</keyword>
<feature type="region of interest" description="Disordered" evidence="17">
    <location>
        <begin position="737"/>
        <end position="756"/>
    </location>
</feature>
<dbReference type="GO" id="GO:0071555">
    <property type="term" value="P:cell wall organization"/>
    <property type="evidence" value="ECO:0007669"/>
    <property type="project" value="UniProtKB-KW"/>
</dbReference>
<comment type="caution">
    <text evidence="20">The sequence shown here is derived from an EMBL/GenBank/DDBJ whole genome shotgun (WGS) entry which is preliminary data.</text>
</comment>
<accession>A0A0G1S492</accession>
<evidence type="ECO:0000256" key="11">
    <source>
        <dbReference type="ARBA" id="ARBA00022984"/>
    </source>
</evidence>
<dbReference type="EMBL" id="LCNU01000011">
    <property type="protein sequence ID" value="KKU64202.1"/>
    <property type="molecule type" value="Genomic_DNA"/>
</dbReference>
<evidence type="ECO:0000256" key="2">
    <source>
        <dbReference type="ARBA" id="ARBA00007090"/>
    </source>
</evidence>
<name>A0A0G1S492_9BACT</name>
<evidence type="ECO:0000256" key="16">
    <source>
        <dbReference type="ARBA" id="ARBA00049902"/>
    </source>
</evidence>
<evidence type="ECO:0000256" key="6">
    <source>
        <dbReference type="ARBA" id="ARBA00022670"/>
    </source>
</evidence>
<dbReference type="PATRIC" id="fig|1618364.3.peg.396"/>
<evidence type="ECO:0000256" key="14">
    <source>
        <dbReference type="ARBA" id="ARBA00023316"/>
    </source>
</evidence>
<dbReference type="SUPFAM" id="SSF53955">
    <property type="entry name" value="Lysozyme-like"/>
    <property type="match status" value="1"/>
</dbReference>
<keyword evidence="7" id="KW-0328">Glycosyltransferase</keyword>
<dbReference type="InterPro" id="IPR001264">
    <property type="entry name" value="Glyco_trans_51"/>
</dbReference>
<dbReference type="AlphaFoldDB" id="A0A0G1S492"/>
<comment type="subcellular location">
    <subcellularLocation>
        <location evidence="1">Cell membrane</location>
    </subcellularLocation>
</comment>
<dbReference type="Pfam" id="PF00905">
    <property type="entry name" value="Transpeptidase"/>
    <property type="match status" value="1"/>
</dbReference>
<dbReference type="InterPro" id="IPR023346">
    <property type="entry name" value="Lysozyme-like_dom_sf"/>
</dbReference>
<dbReference type="Gene3D" id="1.10.3810.10">
    <property type="entry name" value="Biosynthetic peptidoglycan transglycosylase-like"/>
    <property type="match status" value="1"/>
</dbReference>
<evidence type="ECO:0000256" key="8">
    <source>
        <dbReference type="ARBA" id="ARBA00022679"/>
    </source>
</evidence>
<dbReference type="Gene3D" id="3.40.710.10">
    <property type="entry name" value="DD-peptidase/beta-lactamase superfamily"/>
    <property type="match status" value="1"/>
</dbReference>
<evidence type="ECO:0000256" key="3">
    <source>
        <dbReference type="ARBA" id="ARBA00007739"/>
    </source>
</evidence>
<comment type="catalytic activity">
    <reaction evidence="15">
        <text>Preferential cleavage: (Ac)2-L-Lys-D-Ala-|-D-Ala. Also transpeptidation of peptidyl-alanyl moieties that are N-acyl substituents of D-alanine.</text>
        <dbReference type="EC" id="3.4.16.4"/>
    </reaction>
</comment>
<evidence type="ECO:0000256" key="4">
    <source>
        <dbReference type="ARBA" id="ARBA00022475"/>
    </source>
</evidence>
<dbReference type="InterPro" id="IPR036950">
    <property type="entry name" value="PBP_transglycosylase"/>
</dbReference>
<evidence type="ECO:0000256" key="1">
    <source>
        <dbReference type="ARBA" id="ARBA00004236"/>
    </source>
</evidence>
<proteinExistence type="inferred from homology"/>
<evidence type="ECO:0000256" key="12">
    <source>
        <dbReference type="ARBA" id="ARBA00023136"/>
    </source>
</evidence>
<keyword evidence="11" id="KW-0573">Peptidoglycan synthesis</keyword>
<dbReference type="Proteomes" id="UP000034502">
    <property type="component" value="Unassembled WGS sequence"/>
</dbReference>
<comment type="similarity">
    <text evidence="2">In the C-terminal section; belongs to the transpeptidase family.</text>
</comment>
<reference evidence="20 21" key="1">
    <citation type="journal article" date="2015" name="Nature">
        <title>rRNA introns, odd ribosomes, and small enigmatic genomes across a large radiation of phyla.</title>
        <authorList>
            <person name="Brown C.T."/>
            <person name="Hug L.A."/>
            <person name="Thomas B.C."/>
            <person name="Sharon I."/>
            <person name="Castelle C.J."/>
            <person name="Singh A."/>
            <person name="Wilkins M.J."/>
            <person name="Williams K.H."/>
            <person name="Banfield J.F."/>
        </authorList>
    </citation>
    <scope>NUCLEOTIDE SEQUENCE [LARGE SCALE GENOMIC DNA]</scope>
</reference>
<dbReference type="GO" id="GO:0005886">
    <property type="term" value="C:plasma membrane"/>
    <property type="evidence" value="ECO:0007669"/>
    <property type="project" value="UniProtKB-SubCell"/>
</dbReference>
<dbReference type="PANTHER" id="PTHR32282:SF11">
    <property type="entry name" value="PENICILLIN-BINDING PROTEIN 1B"/>
    <property type="match status" value="1"/>
</dbReference>
<keyword evidence="5" id="KW-0121">Carboxypeptidase</keyword>
<dbReference type="GO" id="GO:0009002">
    <property type="term" value="F:serine-type D-Ala-D-Ala carboxypeptidase activity"/>
    <property type="evidence" value="ECO:0007669"/>
    <property type="project" value="UniProtKB-EC"/>
</dbReference>
<evidence type="ECO:0000256" key="9">
    <source>
        <dbReference type="ARBA" id="ARBA00022801"/>
    </source>
</evidence>
<keyword evidence="4" id="KW-1003">Cell membrane</keyword>
<evidence type="ECO:0000313" key="21">
    <source>
        <dbReference type="Proteomes" id="UP000034502"/>
    </source>
</evidence>
<evidence type="ECO:0000313" key="20">
    <source>
        <dbReference type="EMBL" id="KKU64202.1"/>
    </source>
</evidence>
<dbReference type="GO" id="GO:0006508">
    <property type="term" value="P:proteolysis"/>
    <property type="evidence" value="ECO:0007669"/>
    <property type="project" value="UniProtKB-KW"/>
</dbReference>
<feature type="domain" description="Penicillin-binding protein transpeptidase" evidence="18">
    <location>
        <begin position="368"/>
        <end position="641"/>
    </location>
</feature>
<dbReference type="FunFam" id="1.10.3810.10:FF:000001">
    <property type="entry name" value="Penicillin-binding protein 1A"/>
    <property type="match status" value="1"/>
</dbReference>
<evidence type="ECO:0000256" key="17">
    <source>
        <dbReference type="SAM" id="MobiDB-lite"/>
    </source>
</evidence>
<dbReference type="GO" id="GO:0008955">
    <property type="term" value="F:peptidoglycan glycosyltransferase activity"/>
    <property type="evidence" value="ECO:0007669"/>
    <property type="project" value="UniProtKB-EC"/>
</dbReference>